<dbReference type="AlphaFoldDB" id="A0A6P3VWE9"/>
<dbReference type="InterPro" id="IPR006671">
    <property type="entry name" value="Cyclin_N"/>
</dbReference>
<dbReference type="PANTHER" id="PTHR10177">
    <property type="entry name" value="CYCLINS"/>
    <property type="match status" value="1"/>
</dbReference>
<dbReference type="KEGG" id="char:105899498"/>
<dbReference type="OrthoDB" id="5590282at2759"/>
<organism evidence="5 6">
    <name type="scientific">Clupea harengus</name>
    <name type="common">Atlantic herring</name>
    <dbReference type="NCBI Taxonomy" id="7950"/>
    <lineage>
        <taxon>Eukaryota</taxon>
        <taxon>Metazoa</taxon>
        <taxon>Chordata</taxon>
        <taxon>Craniata</taxon>
        <taxon>Vertebrata</taxon>
        <taxon>Euteleostomi</taxon>
        <taxon>Actinopterygii</taxon>
        <taxon>Neopterygii</taxon>
        <taxon>Teleostei</taxon>
        <taxon>Clupei</taxon>
        <taxon>Clupeiformes</taxon>
        <taxon>Clupeoidei</taxon>
        <taxon>Clupeidae</taxon>
        <taxon>Clupea</taxon>
    </lineage>
</organism>
<dbReference type="SUPFAM" id="SSF47954">
    <property type="entry name" value="Cyclin-like"/>
    <property type="match status" value="2"/>
</dbReference>
<feature type="domain" description="Cyclin-like" evidence="3">
    <location>
        <begin position="163"/>
        <end position="247"/>
    </location>
</feature>
<evidence type="ECO:0000259" key="3">
    <source>
        <dbReference type="SMART" id="SM00385"/>
    </source>
</evidence>
<comment type="similarity">
    <text evidence="2">Belongs to the cyclin family.</text>
</comment>
<dbReference type="Pfam" id="PF00134">
    <property type="entry name" value="Cyclin_N"/>
    <property type="match status" value="1"/>
</dbReference>
<dbReference type="Proteomes" id="UP000515152">
    <property type="component" value="Chromosome 9"/>
</dbReference>
<evidence type="ECO:0000313" key="6">
    <source>
        <dbReference type="RefSeq" id="XP_012682145.2"/>
    </source>
</evidence>
<evidence type="ECO:0000256" key="1">
    <source>
        <dbReference type="ARBA" id="ARBA00023127"/>
    </source>
</evidence>
<feature type="domain" description="Cyclin-like" evidence="3">
    <location>
        <begin position="260"/>
        <end position="347"/>
    </location>
</feature>
<keyword evidence="1 2" id="KW-0195">Cyclin</keyword>
<gene>
    <name evidence="6" type="primary">ccnp</name>
</gene>
<dbReference type="CTD" id="79935"/>
<evidence type="ECO:0000256" key="2">
    <source>
        <dbReference type="RuleBase" id="RU000383"/>
    </source>
</evidence>
<reference evidence="6" key="1">
    <citation type="submission" date="2025-08" db="UniProtKB">
        <authorList>
            <consortium name="RefSeq"/>
        </authorList>
    </citation>
    <scope>IDENTIFICATION</scope>
</reference>
<proteinExistence type="inferred from homology"/>
<protein>
    <submittedName>
        <fullName evidence="6">Cyclin N-terminal domain-containing protein 2 isoform X1</fullName>
    </submittedName>
</protein>
<dbReference type="FunFam" id="1.10.472.10:FF:000057">
    <property type="entry name" value="Cyclin N-terminal domain containing 2"/>
    <property type="match status" value="1"/>
</dbReference>
<dbReference type="GeneID" id="105899498"/>
<evidence type="ECO:0000313" key="5">
    <source>
        <dbReference type="Proteomes" id="UP000515152"/>
    </source>
</evidence>
<dbReference type="InterPro" id="IPR013763">
    <property type="entry name" value="Cyclin-like_dom"/>
</dbReference>
<dbReference type="SMART" id="SM00385">
    <property type="entry name" value="CYCLIN"/>
    <property type="match status" value="2"/>
</dbReference>
<dbReference type="Pfam" id="PF02984">
    <property type="entry name" value="Cyclin_C"/>
    <property type="match status" value="1"/>
</dbReference>
<feature type="domain" description="Cyclin C-terminal" evidence="4">
    <location>
        <begin position="256"/>
        <end position="378"/>
    </location>
</feature>
<dbReference type="InterPro" id="IPR004367">
    <property type="entry name" value="Cyclin_C-dom"/>
</dbReference>
<sequence length="392" mass="44480">MAQTGFCDSRPLLDLHKKAEETRVPLRTWANACSPKERWTQVEDFATRGAFMTAEQDHRWVLHGLHMSTEDGFMGYSVPNARRSSDCWEEPLLWRISGLQHMLVPGLLRHEMELAMSKLGLIYDRTYAWDIFTTMMRSQLHHTFSSAELPGAYSEKMLAILIDWLIQVHEVLHFSEETLYLTVYLLNRAVRLLKVSISNLQLLGVVCLFLAGKKEECLLPEVSELCHLMENTYTPHQLLRMERRVLCGLEFELSYTPPLHFLLLSTCIAQCSNQMVWMARYLLELSLLEVQCVVFQPIHLAGAALQLARCVLQEPPTPEGETAWCVSSSIFVGSEATLLAIMRILALAAARAPIGSTRASFLKFRTEDTMYVSKHPALMTAPSLLKVPGLQT</sequence>
<accession>A0A6P3VWE9</accession>
<dbReference type="SMART" id="SM01332">
    <property type="entry name" value="Cyclin_C"/>
    <property type="match status" value="1"/>
</dbReference>
<name>A0A6P3VWE9_CLUHA</name>
<dbReference type="InterPro" id="IPR039361">
    <property type="entry name" value="Cyclin"/>
</dbReference>
<evidence type="ECO:0000259" key="4">
    <source>
        <dbReference type="SMART" id="SM01332"/>
    </source>
</evidence>
<keyword evidence="5" id="KW-1185">Reference proteome</keyword>
<dbReference type="CDD" id="cd20542">
    <property type="entry name" value="CYCLIN_CNTD2"/>
    <property type="match status" value="1"/>
</dbReference>
<dbReference type="Gene3D" id="1.10.472.10">
    <property type="entry name" value="Cyclin-like"/>
    <property type="match status" value="2"/>
</dbReference>
<dbReference type="InterPro" id="IPR036915">
    <property type="entry name" value="Cyclin-like_sf"/>
</dbReference>
<dbReference type="RefSeq" id="XP_012682145.2">
    <property type="nucleotide sequence ID" value="XM_012826691.2"/>
</dbReference>
<dbReference type="CDD" id="cd20537">
    <property type="entry name" value="CYCLIN_CCNO-like_rpt2"/>
    <property type="match status" value="1"/>
</dbReference>